<dbReference type="Proteomes" id="UP000317624">
    <property type="component" value="Unassembled WGS sequence"/>
</dbReference>
<reference evidence="2 3" key="1">
    <citation type="submission" date="2019-07" db="EMBL/GenBank/DDBJ databases">
        <title>Hymenobacter sp. straun FUR1 Genome sequencing and assembly.</title>
        <authorList>
            <person name="Chhetri G."/>
        </authorList>
    </citation>
    <scope>NUCLEOTIDE SEQUENCE [LARGE SCALE GENOMIC DNA]</scope>
    <source>
        <strain evidence="2 3">Fur1</strain>
    </source>
</reference>
<comment type="caution">
    <text evidence="2">The sequence shown here is derived from an EMBL/GenBank/DDBJ whole genome shotgun (WGS) entry which is preliminary data.</text>
</comment>
<dbReference type="AlphaFoldDB" id="A0A558BVU2"/>
<protein>
    <recommendedName>
        <fullName evidence="4">VCBS repeat-containing protein</fullName>
    </recommendedName>
</protein>
<evidence type="ECO:0000256" key="1">
    <source>
        <dbReference type="SAM" id="SignalP"/>
    </source>
</evidence>
<evidence type="ECO:0008006" key="4">
    <source>
        <dbReference type="Google" id="ProtNLM"/>
    </source>
</evidence>
<evidence type="ECO:0000313" key="2">
    <source>
        <dbReference type="EMBL" id="TVT40627.1"/>
    </source>
</evidence>
<accession>A0A558BVU2</accession>
<gene>
    <name evidence="2" type="ORF">FNT36_14250</name>
</gene>
<name>A0A558BVU2_9BACT</name>
<proteinExistence type="predicted"/>
<organism evidence="2 3">
    <name type="scientific">Hymenobacter setariae</name>
    <dbReference type="NCBI Taxonomy" id="2594794"/>
    <lineage>
        <taxon>Bacteria</taxon>
        <taxon>Pseudomonadati</taxon>
        <taxon>Bacteroidota</taxon>
        <taxon>Cytophagia</taxon>
        <taxon>Cytophagales</taxon>
        <taxon>Hymenobacteraceae</taxon>
        <taxon>Hymenobacter</taxon>
    </lineage>
</organism>
<sequence length="194" mass="21415">MLLCFLPALGLLTLANPLQASHDPVPTLPAAIRKALPAGYQVLAAERGDLNRDAQLDWAVVLNRPDEQKTSDVVDHPTKRPLLLFVGGSNGTYTLAARADNAVYCVDCGGMMGDPFQGVTIKNGYFTVEHYGGSGQRWTRLVTFKYNQASHTWLLHRDGGESFHASDPEHSKTNMRTSKNFGRVPLARFDIYQE</sequence>
<feature type="signal peptide" evidence="1">
    <location>
        <begin position="1"/>
        <end position="20"/>
    </location>
</feature>
<keyword evidence="3" id="KW-1185">Reference proteome</keyword>
<feature type="chain" id="PRO_5021750553" description="VCBS repeat-containing protein" evidence="1">
    <location>
        <begin position="21"/>
        <end position="194"/>
    </location>
</feature>
<dbReference type="OrthoDB" id="86940at2"/>
<dbReference type="EMBL" id="VMRJ01000003">
    <property type="protein sequence ID" value="TVT40627.1"/>
    <property type="molecule type" value="Genomic_DNA"/>
</dbReference>
<dbReference type="RefSeq" id="WP_144848853.1">
    <property type="nucleotide sequence ID" value="NZ_VMRJ01000003.1"/>
</dbReference>
<evidence type="ECO:0000313" key="3">
    <source>
        <dbReference type="Proteomes" id="UP000317624"/>
    </source>
</evidence>
<keyword evidence="1" id="KW-0732">Signal</keyword>